<evidence type="ECO:0000313" key="2">
    <source>
        <dbReference type="Proteomes" id="UP001201812"/>
    </source>
</evidence>
<dbReference type="EMBL" id="JAKKPZ010000464">
    <property type="protein sequence ID" value="KAI1694850.1"/>
    <property type="molecule type" value="Genomic_DNA"/>
</dbReference>
<reference evidence="1" key="1">
    <citation type="submission" date="2022-01" db="EMBL/GenBank/DDBJ databases">
        <title>Genome Sequence Resource for Two Populations of Ditylenchus destructor, the Migratory Endoparasitic Phytonematode.</title>
        <authorList>
            <person name="Zhang H."/>
            <person name="Lin R."/>
            <person name="Xie B."/>
        </authorList>
    </citation>
    <scope>NUCLEOTIDE SEQUENCE</scope>
    <source>
        <strain evidence="1">BazhouSP</strain>
    </source>
</reference>
<dbReference type="PANTHER" id="PTHR12406:SF38">
    <property type="entry name" value="PNPLA DOMAIN-CONTAINING PROTEIN"/>
    <property type="match status" value="1"/>
</dbReference>
<name>A0AAD4QTX9_9BILA</name>
<organism evidence="1 2">
    <name type="scientific">Ditylenchus destructor</name>
    <dbReference type="NCBI Taxonomy" id="166010"/>
    <lineage>
        <taxon>Eukaryota</taxon>
        <taxon>Metazoa</taxon>
        <taxon>Ecdysozoa</taxon>
        <taxon>Nematoda</taxon>
        <taxon>Chromadorea</taxon>
        <taxon>Rhabditida</taxon>
        <taxon>Tylenchina</taxon>
        <taxon>Tylenchomorpha</taxon>
        <taxon>Sphaerularioidea</taxon>
        <taxon>Anguinidae</taxon>
        <taxon>Anguininae</taxon>
        <taxon>Ditylenchus</taxon>
    </lineage>
</organism>
<dbReference type="GO" id="GO:0005737">
    <property type="term" value="C:cytoplasm"/>
    <property type="evidence" value="ECO:0007669"/>
    <property type="project" value="TreeGrafter"/>
</dbReference>
<proteinExistence type="predicted"/>
<protein>
    <submittedName>
        <fullName evidence="1">Patatin-like phospholipase domain-containing protein 4</fullName>
    </submittedName>
</protein>
<comment type="caution">
    <text evidence="1">The sequence shown here is derived from an EMBL/GenBank/DDBJ whole genome shotgun (WGS) entry which is preliminary data.</text>
</comment>
<dbReference type="PANTHER" id="PTHR12406">
    <property type="entry name" value="CALCIUM-INDEPENDENT PHOSPHOLIPASE A2 IPLA2 -RELATED"/>
    <property type="match status" value="1"/>
</dbReference>
<sequence>MAALLVLATESVVDGLIQLYELADELQKQRFGTLFPGFNFARRLTGIQSDYSNRIVFMFPSRDYLLDCVMASCYIPYYSTGPFGNPQESTYYIDGGNSKNLPILEDIPTITINPFSGSAIITPKDVNMFDWKMTLGNQVVKVNMQNVVSAQTKSLERIL</sequence>
<dbReference type="AlphaFoldDB" id="A0AAD4QTX9"/>
<dbReference type="GO" id="GO:0004806">
    <property type="term" value="F:triacylglycerol lipase activity"/>
    <property type="evidence" value="ECO:0007669"/>
    <property type="project" value="TreeGrafter"/>
</dbReference>
<dbReference type="SUPFAM" id="SSF52151">
    <property type="entry name" value="FabD/lysophospholipase-like"/>
    <property type="match status" value="1"/>
</dbReference>
<dbReference type="InterPro" id="IPR016035">
    <property type="entry name" value="Acyl_Trfase/lysoPLipase"/>
</dbReference>
<accession>A0AAD4QTX9</accession>
<gene>
    <name evidence="1" type="ORF">DdX_19909</name>
</gene>
<dbReference type="GO" id="GO:0005811">
    <property type="term" value="C:lipid droplet"/>
    <property type="evidence" value="ECO:0007669"/>
    <property type="project" value="TreeGrafter"/>
</dbReference>
<dbReference type="GO" id="GO:0019433">
    <property type="term" value="P:triglyceride catabolic process"/>
    <property type="evidence" value="ECO:0007669"/>
    <property type="project" value="TreeGrafter"/>
</dbReference>
<dbReference type="GO" id="GO:0055088">
    <property type="term" value="P:lipid homeostasis"/>
    <property type="evidence" value="ECO:0007669"/>
    <property type="project" value="TreeGrafter"/>
</dbReference>
<evidence type="ECO:0000313" key="1">
    <source>
        <dbReference type="EMBL" id="KAI1694850.1"/>
    </source>
</evidence>
<dbReference type="Proteomes" id="UP001201812">
    <property type="component" value="Unassembled WGS sequence"/>
</dbReference>
<dbReference type="InterPro" id="IPR033562">
    <property type="entry name" value="PLPL"/>
</dbReference>
<keyword evidence="2" id="KW-1185">Reference proteome</keyword>
<dbReference type="GO" id="GO:0016020">
    <property type="term" value="C:membrane"/>
    <property type="evidence" value="ECO:0007669"/>
    <property type="project" value="TreeGrafter"/>
</dbReference>